<organism evidence="2 3">
    <name type="scientific">Caballeronia ptereochthonis</name>
    <dbReference type="NCBI Taxonomy" id="1777144"/>
    <lineage>
        <taxon>Bacteria</taxon>
        <taxon>Pseudomonadati</taxon>
        <taxon>Pseudomonadota</taxon>
        <taxon>Betaproteobacteria</taxon>
        <taxon>Burkholderiales</taxon>
        <taxon>Burkholderiaceae</taxon>
        <taxon>Caballeronia</taxon>
    </lineage>
</organism>
<protein>
    <submittedName>
        <fullName evidence="2">Filamentous hemagglutinin outer membrane protein</fullName>
    </submittedName>
</protein>
<dbReference type="GO" id="GO:0003824">
    <property type="term" value="F:catalytic activity"/>
    <property type="evidence" value="ECO:0007669"/>
    <property type="project" value="UniProtKB-ARBA"/>
</dbReference>
<dbReference type="InterPro" id="IPR010069">
    <property type="entry name" value="CdiA_FHA1_rpt"/>
</dbReference>
<comment type="caution">
    <text evidence="2">The sequence shown here is derived from an EMBL/GenBank/DDBJ whole genome shotgun (WGS) entry which is preliminary data.</text>
</comment>
<dbReference type="Proteomes" id="UP000054978">
    <property type="component" value="Unassembled WGS sequence"/>
</dbReference>
<reference evidence="2" key="1">
    <citation type="submission" date="2016-01" db="EMBL/GenBank/DDBJ databases">
        <authorList>
            <person name="Peeters C."/>
        </authorList>
    </citation>
    <scope>NUCLEOTIDE SEQUENCE [LARGE SCALE GENOMIC DNA]</scope>
    <source>
        <strain evidence="2">LMG 29326</strain>
    </source>
</reference>
<dbReference type="Pfam" id="PF13332">
    <property type="entry name" value="Fil_haemagg_2"/>
    <property type="match status" value="3"/>
</dbReference>
<evidence type="ECO:0000313" key="2">
    <source>
        <dbReference type="EMBL" id="SAL03722.1"/>
    </source>
</evidence>
<gene>
    <name evidence="2" type="ORF">AWB83_06867</name>
</gene>
<keyword evidence="3" id="KW-1185">Reference proteome</keyword>
<dbReference type="EMBL" id="FCOB02000062">
    <property type="protein sequence ID" value="SAL03722.1"/>
    <property type="molecule type" value="Genomic_DNA"/>
</dbReference>
<dbReference type="NCBIfam" id="TIGR01731">
    <property type="entry name" value="fil_hemag_20aa"/>
    <property type="match status" value="8"/>
</dbReference>
<feature type="compositionally biased region" description="Polar residues" evidence="1">
    <location>
        <begin position="1768"/>
        <end position="1784"/>
    </location>
</feature>
<feature type="region of interest" description="Disordered" evidence="1">
    <location>
        <begin position="1763"/>
        <end position="1784"/>
    </location>
</feature>
<feature type="region of interest" description="Disordered" evidence="1">
    <location>
        <begin position="1672"/>
        <end position="1693"/>
    </location>
</feature>
<feature type="compositionally biased region" description="Low complexity" evidence="1">
    <location>
        <begin position="938"/>
        <end position="968"/>
    </location>
</feature>
<dbReference type="InterPro" id="IPR008619">
    <property type="entry name" value="Filamentous_hemagglutn_rpt"/>
</dbReference>
<feature type="region of interest" description="Disordered" evidence="1">
    <location>
        <begin position="910"/>
        <end position="974"/>
    </location>
</feature>
<feature type="compositionally biased region" description="Polar residues" evidence="1">
    <location>
        <begin position="1506"/>
        <end position="1516"/>
    </location>
</feature>
<dbReference type="Pfam" id="PF05594">
    <property type="entry name" value="Fil_haemagg"/>
    <property type="match status" value="5"/>
</dbReference>
<feature type="region of interest" description="Disordered" evidence="1">
    <location>
        <begin position="1506"/>
        <end position="1544"/>
    </location>
</feature>
<name>A0A158EA16_9BURK</name>
<dbReference type="STRING" id="1777144.AWB83_06867"/>
<dbReference type="InterPro" id="IPR025157">
    <property type="entry name" value="Hemagglutinin_rpt"/>
</dbReference>
<accession>A0A158EA16</accession>
<evidence type="ECO:0000256" key="1">
    <source>
        <dbReference type="SAM" id="MobiDB-lite"/>
    </source>
</evidence>
<proteinExistence type="predicted"/>
<evidence type="ECO:0000313" key="3">
    <source>
        <dbReference type="Proteomes" id="UP000054978"/>
    </source>
</evidence>
<feature type="compositionally biased region" description="Polar residues" evidence="1">
    <location>
        <begin position="1958"/>
        <end position="1977"/>
    </location>
</feature>
<sequence>MSAADALNNGAGGMIGSNGSLDVSAATLSNQGQLSAAGSATIRAQRIDNHAGSMTAGGAMTATTPGAFNNAGGTLSGAATTVSAESIDNTRGTIEGDSLAVSTSGDLLNRDGKLAQYGAHNQTISAGGALDNTGGTIASNAVNLNVTGQSITDDGGATQHAGAGTLALNSTGAISNVGGSVHTNGALVATGASIDNTKGTLLAMQAAQVIGTSGIVNRNGSLYGGNGLTLSTLGDIDNASGSVQTAGDLSAYAGGVLLNTQAAISANGAHGTANVTAARIDNTRGRLTNAGDGATTLTASDVTNSGGTLGGNGDVTVNAQTLENDAGANLAAGGAGNLNIAQTVNNAGGMLFGGTALNVGQATAVVINDGGAILGGLDVSANVAALSNVNGSIRANRDISASGVVSGNGDMIAGRNLGLTVNGDYVNDAANNLHADGDMNLSATGTLTNAGTLAASGALAVSGRDVINVAGADINSAQTSVNAASSISNAGRIEGDTVTTNSATFTNTGLVIGNNVTIKATDVDNAGAAAAIAGANSVHLYADNSVTNRDGALIYSVGNLEIAKDGTRDADGMLAHQTNTLTNSAANIEADGDIDIAARTVQNERVGMVTEAGTPQDAGTTTLDIWTAGLSDMQLGNYVSERYPQWNFTAGAIGTQAVQGLAQPLTVTLPKDQVINVDANAKSFSLTTPLEDTYLSMGNVPGSPLPGVTESTRVITNNATQYYSSLTDNGDGTVSVTFWPDFDPARNIRPDQVKVDTSLGSDNHDYVEMSRTVQTTSTTDQLVSAGTVATIQAQGAIRINADGGSVENVASTMAAGGDLVRRAIGGSVTDSGTVLQETLVETSKSDYYWHQKTGGSADQISGIPNAITQTTTTVDALPAIATSNATVQTNAATISINSVDRQGQTVIGAGVTGGSADGTQTGTIAGQGGKAQSIDGKQASSASGQSADTGVTGTQAQAASGQTSAPQTVGGATGGIPNLRLPVNGLYTYNTAPDGAYLIATDPRLTSYTTFISSDYMLNALDLDPQKVIKRLGDGVYEQTLIRNQITQLTGRTFLAGFTDAMDEYIALMNHGTVYAKEFGLAVGIALTPEQMAQLTTDMVWLVSQDVTLPDGSHQTVLVPTVYLARVNAVDLTHSGALVAGNVVNLNASGDVNNSGHVTSNLATTIIGDNIVNGGIIGSGGTTAVVAVQDVRNVSGRIGGGDVVVQAGRDVINETRTYGVSSDFASSGVTGRVTGTGVDAVGTISATNNVAVIAGRDVNLSGATIRAGSNAGLAAGRDLNAGTTEFARSREVHSRDGQNGSHDEISQQLGSAIVAGSNVATRSGRDTTLTGATIAAGGNAAMIAGGDLTVTASKDTASHYEQSLGGSNAQHVSSSYDEQVNGSRVRAGGNATLAAGQNGSGNLAILGSNVTADKGSVALAATGDINVGSVSETHDSQHWEHKASSGLLSKTTTTDTGNAHDVIATGSTISGDTVTGAAGRDMTISGSTVAATHDVTLAAGNNLTINTSQDTSQSSQYHEETHSGLGSSGASIGYGKREQKDTYNDASATNNASLIGSTDGSVRLAAGGDLHVTGSDLIAAKDITGTGANVTIDAATNSAHHDETHEVTQRGISIGVAGGVVDQVRAANDQAHAGSRSEDSRASALHAIAAAGNSAAAVESVAKGRPDAKIEVSVGSSHSKSTYAADTTSADGSSIKAGGTAAFAATNGNLTIAGSNVSATDAVLAATNQINLISATSTDSTRNASESSGSSVGVSYGTQGFGVDASKSRSSGNATSDTTAQRNTHINAANGATIVSGGDTNIIGANVNARRVNADIGGNLNIASVQDTQTSMAHQQSSGGGFSISQVGGGASYSDQHGNANGSYAGVNEQSGIHAGAGGFSINVQDNTDLKGAVIASDADASKNTLNTGTLTFSDITNASSYNASSSGFSAGGSIGAPASGTGTTSVGNAGGLVPMLSQSDSGSESATTRSAISAGTINVKDKDHQTQDVASLSRDTSNANGTVSKLPDINHVLDKQGDVMNAASAAGEAVAKGIGQLADSKRDGALADAKAAYERGDLDAMQNYLDVADSWSESSSNRIALHVAGGGLIGGLGGGSIGGAAQGAAGAGMSAYLADQTKRIADTIADGTGSELIGKFTGNTLNVIGSGIIGGPTGAEAASNVNLYNQWNDKKDSEEKKETQELRKILDKERAMLGQKPVQTADIGTATVRPPVGALGGKTATSGGTANAATYGGLKGQLAGENLANITAQDPRLAAAVNGSGSKNINFNIGIGTAAEADQLGKTWVGDGAKMTTDGTGWISSDGTRVYRMPSEKDSQFATTGVQANFETYTVNPVTGQRIKTGNGHLNVSK</sequence>
<dbReference type="RefSeq" id="WP_244197993.1">
    <property type="nucleotide sequence ID" value="NZ_FCOB02000062.1"/>
</dbReference>
<feature type="compositionally biased region" description="Polar residues" evidence="1">
    <location>
        <begin position="1988"/>
        <end position="2003"/>
    </location>
</feature>
<feature type="region of interest" description="Disordered" evidence="1">
    <location>
        <begin position="1958"/>
        <end position="2003"/>
    </location>
</feature>
<feature type="compositionally biased region" description="Polar residues" evidence="1">
    <location>
        <begin position="1674"/>
        <end position="1692"/>
    </location>
</feature>